<dbReference type="GO" id="GO:0051539">
    <property type="term" value="F:4 iron, 4 sulfur cluster binding"/>
    <property type="evidence" value="ECO:0007669"/>
    <property type="project" value="UniProtKB-KW"/>
</dbReference>
<evidence type="ECO:0000256" key="1">
    <source>
        <dbReference type="ARBA" id="ARBA00022485"/>
    </source>
</evidence>
<dbReference type="PANTHER" id="PTHR43687:SF4">
    <property type="entry name" value="BLR5484 PROTEIN"/>
    <property type="match status" value="1"/>
</dbReference>
<evidence type="ECO:0000313" key="7">
    <source>
        <dbReference type="EMBL" id="QEE14665.1"/>
    </source>
</evidence>
<feature type="domain" description="4Fe-4S ferredoxin-type" evidence="6">
    <location>
        <begin position="191"/>
        <end position="220"/>
    </location>
</feature>
<evidence type="ECO:0000256" key="3">
    <source>
        <dbReference type="ARBA" id="ARBA00023004"/>
    </source>
</evidence>
<dbReference type="Pfam" id="PF00258">
    <property type="entry name" value="Flavodoxin_1"/>
    <property type="match status" value="1"/>
</dbReference>
<dbReference type="GO" id="GO:0009055">
    <property type="term" value="F:electron transfer activity"/>
    <property type="evidence" value="ECO:0007669"/>
    <property type="project" value="InterPro"/>
</dbReference>
<protein>
    <submittedName>
        <fullName evidence="7">EFR1 family ferrodoxin</fullName>
    </submittedName>
</protein>
<evidence type="ECO:0000259" key="5">
    <source>
        <dbReference type="PROSITE" id="PS50902"/>
    </source>
</evidence>
<keyword evidence="1" id="KW-0004">4Fe-4S</keyword>
<dbReference type="Pfam" id="PF13237">
    <property type="entry name" value="Fer4_10"/>
    <property type="match status" value="1"/>
</dbReference>
<dbReference type="InterPro" id="IPR050572">
    <property type="entry name" value="Fe-S_Ferredoxin"/>
</dbReference>
<proteinExistence type="predicted"/>
<keyword evidence="8" id="KW-1185">Reference proteome</keyword>
<dbReference type="GeneID" id="41328479"/>
<organism evidence="7 8">
    <name type="scientific">Promethearchaeum syntrophicum</name>
    <dbReference type="NCBI Taxonomy" id="2594042"/>
    <lineage>
        <taxon>Archaea</taxon>
        <taxon>Promethearchaeati</taxon>
        <taxon>Promethearchaeota</taxon>
        <taxon>Promethearchaeia</taxon>
        <taxon>Promethearchaeales</taxon>
        <taxon>Promethearchaeaceae</taxon>
        <taxon>Promethearchaeum</taxon>
    </lineage>
</organism>
<evidence type="ECO:0000256" key="4">
    <source>
        <dbReference type="ARBA" id="ARBA00023014"/>
    </source>
</evidence>
<dbReference type="InterPro" id="IPR047964">
    <property type="entry name" value="EFR1-like"/>
</dbReference>
<dbReference type="InterPro" id="IPR001226">
    <property type="entry name" value="Flavodoxin_CS"/>
</dbReference>
<reference evidence="7 8" key="2">
    <citation type="journal article" date="2024" name="Int. J. Syst. Evol. Microbiol.">
        <title>Promethearchaeum syntrophicum gen. nov., sp. nov., an anaerobic, obligately syntrophic archaeon, the first isolate of the lineage 'Asgard' archaea, and proposal of the new archaeal phylum Promethearchaeota phyl. nov. and kingdom Promethearchaeati regn. nov.</title>
        <authorList>
            <person name="Imachi H."/>
            <person name="Nobu M.K."/>
            <person name="Kato S."/>
            <person name="Takaki Y."/>
            <person name="Miyazaki M."/>
            <person name="Miyata M."/>
            <person name="Ogawara M."/>
            <person name="Saito Y."/>
            <person name="Sakai S."/>
            <person name="Tahara Y.O."/>
            <person name="Takano Y."/>
            <person name="Tasumi E."/>
            <person name="Uematsu K."/>
            <person name="Yoshimura T."/>
            <person name="Itoh T."/>
            <person name="Ohkuma M."/>
            <person name="Takai K."/>
        </authorList>
    </citation>
    <scope>NUCLEOTIDE SEQUENCE [LARGE SCALE GENOMIC DNA]</scope>
    <source>
        <strain evidence="7 8">MK-D1</strain>
    </source>
</reference>
<reference evidence="7 8" key="1">
    <citation type="journal article" date="2020" name="Nature">
        <title>Isolation of an archaeon at the prokaryote-eukaryote interface.</title>
        <authorList>
            <person name="Imachi H."/>
            <person name="Nobu M.K."/>
            <person name="Nakahara N."/>
            <person name="Morono Y."/>
            <person name="Ogawara M."/>
            <person name="Takaki Y."/>
            <person name="Takano Y."/>
            <person name="Uematsu K."/>
            <person name="Ikuta T."/>
            <person name="Ito M."/>
            <person name="Matsui Y."/>
            <person name="Miyazaki M."/>
            <person name="Murata K."/>
            <person name="Saito Y."/>
            <person name="Sakai S."/>
            <person name="Song C."/>
            <person name="Tasumi E."/>
            <person name="Yamanaka Y."/>
            <person name="Yamaguchi T."/>
            <person name="Kamagata Y."/>
            <person name="Tamaki H."/>
            <person name="Takai K."/>
        </authorList>
    </citation>
    <scope>NUCLEOTIDE SEQUENCE [LARGE SCALE GENOMIC DNA]</scope>
    <source>
        <strain evidence="7 8">MK-D1</strain>
    </source>
</reference>
<dbReference type="EMBL" id="CP042905">
    <property type="protein sequence ID" value="QEE14665.1"/>
    <property type="molecule type" value="Genomic_DNA"/>
</dbReference>
<evidence type="ECO:0000256" key="2">
    <source>
        <dbReference type="ARBA" id="ARBA00022723"/>
    </source>
</evidence>
<dbReference type="Gene3D" id="3.30.70.20">
    <property type="match status" value="1"/>
</dbReference>
<dbReference type="SUPFAM" id="SSF52218">
    <property type="entry name" value="Flavoproteins"/>
    <property type="match status" value="1"/>
</dbReference>
<name>A0A5B9D6M9_9ARCH</name>
<feature type="domain" description="Flavodoxin-like" evidence="5">
    <location>
        <begin position="4"/>
        <end position="152"/>
    </location>
</feature>
<dbReference type="Proteomes" id="UP000321408">
    <property type="component" value="Chromosome"/>
</dbReference>
<dbReference type="KEGG" id="psyt:DSAG12_00478"/>
<dbReference type="GO" id="GO:0046872">
    <property type="term" value="F:metal ion binding"/>
    <property type="evidence" value="ECO:0007669"/>
    <property type="project" value="UniProtKB-KW"/>
</dbReference>
<dbReference type="PROSITE" id="PS50902">
    <property type="entry name" value="FLAVODOXIN_LIKE"/>
    <property type="match status" value="1"/>
</dbReference>
<dbReference type="PROSITE" id="PS51379">
    <property type="entry name" value="4FE4S_FER_2"/>
    <property type="match status" value="2"/>
</dbReference>
<dbReference type="OrthoDB" id="2837at2157"/>
<dbReference type="SUPFAM" id="SSF54862">
    <property type="entry name" value="4Fe-4S ferredoxins"/>
    <property type="match status" value="1"/>
</dbReference>
<dbReference type="AlphaFoldDB" id="A0A5B9D6M9"/>
<gene>
    <name evidence="7" type="ORF">DSAG12_00478</name>
</gene>
<dbReference type="InterPro" id="IPR008254">
    <property type="entry name" value="Flavodoxin/NO_synth"/>
</dbReference>
<dbReference type="PANTHER" id="PTHR43687">
    <property type="entry name" value="ADENYLYLSULFATE REDUCTASE, BETA SUBUNIT"/>
    <property type="match status" value="1"/>
</dbReference>
<keyword evidence="3" id="KW-0408">Iron</keyword>
<evidence type="ECO:0000313" key="8">
    <source>
        <dbReference type="Proteomes" id="UP000321408"/>
    </source>
</evidence>
<dbReference type="InterPro" id="IPR017900">
    <property type="entry name" value="4Fe4S_Fe_S_CS"/>
</dbReference>
<dbReference type="Gene3D" id="3.40.50.360">
    <property type="match status" value="1"/>
</dbReference>
<dbReference type="RefSeq" id="WP_147661608.1">
    <property type="nucleotide sequence ID" value="NZ_CP042905.2"/>
</dbReference>
<dbReference type="InterPro" id="IPR029039">
    <property type="entry name" value="Flavoprotein-like_sf"/>
</dbReference>
<dbReference type="GO" id="GO:0016491">
    <property type="term" value="F:oxidoreductase activity"/>
    <property type="evidence" value="ECO:0007669"/>
    <property type="project" value="UniProtKB-ARBA"/>
</dbReference>
<accession>A0A5B9D6M9</accession>
<dbReference type="NCBIfam" id="NF038196">
    <property type="entry name" value="ferrodoxin_EFR1"/>
    <property type="match status" value="1"/>
</dbReference>
<sequence length="286" mass="32879">MVKCLLVYYSLGGTTKSIANEILKGLESKGFEVDIHDIIEGLPPSIENYDLLGLGTPTYYFRPPFIITDYIKSLPKIKIPYFSFILYGTIIGDGGNRIRKKLNRKIGRDIGYFKCNGTENFYGYIKRGIVTYPSHPDREDLKQAENFGKSIESNLNNKDYKPEDFDKKPGFIYRFERFTTQKWIVQKFYYRFFKVNNLKCTKCGICVDSCPTNNISMETGNLPKFGKNCIGCFNCELKCPEAAISSVIDWKIFSPFMNYNVRKIPKIPSIEIIKVNLNKGIAEKIE</sequence>
<feature type="domain" description="4Fe-4S ferredoxin-type" evidence="6">
    <location>
        <begin position="221"/>
        <end position="249"/>
    </location>
</feature>
<dbReference type="PROSITE" id="PS00201">
    <property type="entry name" value="FLAVODOXIN"/>
    <property type="match status" value="1"/>
</dbReference>
<keyword evidence="2" id="KW-0479">Metal-binding</keyword>
<dbReference type="GO" id="GO:0010181">
    <property type="term" value="F:FMN binding"/>
    <property type="evidence" value="ECO:0007669"/>
    <property type="project" value="InterPro"/>
</dbReference>
<dbReference type="InterPro" id="IPR017896">
    <property type="entry name" value="4Fe4S_Fe-S-bd"/>
</dbReference>
<keyword evidence="4" id="KW-0411">Iron-sulfur</keyword>
<evidence type="ECO:0000259" key="6">
    <source>
        <dbReference type="PROSITE" id="PS51379"/>
    </source>
</evidence>
<dbReference type="PROSITE" id="PS00198">
    <property type="entry name" value="4FE4S_FER_1"/>
    <property type="match status" value="2"/>
</dbReference>